<dbReference type="PANTHER" id="PTHR39081:SF1">
    <property type="entry name" value="MUT7-C RNASE DOMAIN-CONTAINING PROTEIN"/>
    <property type="match status" value="1"/>
</dbReference>
<feature type="domain" description="Ubiquitin Mut7-C" evidence="2">
    <location>
        <begin position="10"/>
        <end position="88"/>
    </location>
</feature>
<dbReference type="Pfam" id="PF14451">
    <property type="entry name" value="Ub-Mut7C"/>
    <property type="match status" value="1"/>
</dbReference>
<organism evidence="3">
    <name type="scientific">hydrocarbon metagenome</name>
    <dbReference type="NCBI Taxonomy" id="938273"/>
    <lineage>
        <taxon>unclassified sequences</taxon>
        <taxon>metagenomes</taxon>
        <taxon>ecological metagenomes</taxon>
    </lineage>
</organism>
<comment type="caution">
    <text evidence="3">The sequence shown here is derived from an EMBL/GenBank/DDBJ whole genome shotgun (WGS) entry which is preliminary data.</text>
</comment>
<dbReference type="Gene3D" id="3.10.20.30">
    <property type="match status" value="1"/>
</dbReference>
<accession>A0A0W8G0S6</accession>
<dbReference type="SUPFAM" id="SSF54285">
    <property type="entry name" value="MoaD/ThiS"/>
    <property type="match status" value="1"/>
</dbReference>
<evidence type="ECO:0000259" key="1">
    <source>
        <dbReference type="Pfam" id="PF01927"/>
    </source>
</evidence>
<dbReference type="InterPro" id="IPR012675">
    <property type="entry name" value="Beta-grasp_dom_sf"/>
</dbReference>
<protein>
    <recommendedName>
        <fullName evidence="4">Twitching motility protein PilT</fullName>
    </recommendedName>
</protein>
<dbReference type="PROSITE" id="PS50889">
    <property type="entry name" value="S4"/>
    <property type="match status" value="1"/>
</dbReference>
<sequence length="253" mass="29861">MYDTEHNVKNIAIRFYEELNDFLPAEKKKTRFNYEFSGRESVKDLIEAIGIPHTEVDMILVNGKSVDFNYIVQDKDDISVYPVFESFDIKEVQHLRPEPLRNPKFILDVHLGKLARYMRMLGFDSLYENNLNDEFIVELSLKEKRAILTRDVGLLKRRDITHGYYIRNINTEKQIEEVVNRFQLEKMIKEFTRCIACNGTLAPIPKEKVIDKLPPKVKNHYTEFFTCSNCSKIYWHGSHVEGMTKVVNKYKRT</sequence>
<name>A0A0W8G0S6_9ZZZZ</name>
<feature type="domain" description="Mut7-C RNAse" evidence="1">
    <location>
        <begin position="103"/>
        <end position="246"/>
    </location>
</feature>
<dbReference type="Pfam" id="PF01927">
    <property type="entry name" value="Mut7-C"/>
    <property type="match status" value="1"/>
</dbReference>
<evidence type="ECO:0008006" key="4">
    <source>
        <dbReference type="Google" id="ProtNLM"/>
    </source>
</evidence>
<dbReference type="AlphaFoldDB" id="A0A0W8G0S6"/>
<gene>
    <name evidence="3" type="ORF">ASZ90_004067</name>
</gene>
<evidence type="ECO:0000259" key="2">
    <source>
        <dbReference type="Pfam" id="PF14451"/>
    </source>
</evidence>
<dbReference type="EMBL" id="LNQE01000536">
    <property type="protein sequence ID" value="KUG26099.1"/>
    <property type="molecule type" value="Genomic_DNA"/>
</dbReference>
<dbReference type="InterPro" id="IPR016155">
    <property type="entry name" value="Mopterin_synth/thiamin_S_b"/>
</dbReference>
<dbReference type="InterPro" id="IPR002782">
    <property type="entry name" value="Mut7-C_RNAse_dom"/>
</dbReference>
<proteinExistence type="predicted"/>
<evidence type="ECO:0000313" key="3">
    <source>
        <dbReference type="EMBL" id="KUG26099.1"/>
    </source>
</evidence>
<dbReference type="InterPro" id="IPR027798">
    <property type="entry name" value="Ub_Mut7C"/>
</dbReference>
<dbReference type="PANTHER" id="PTHR39081">
    <property type="entry name" value="MUT7-C DOMAIN-CONTAINING PROTEIN"/>
    <property type="match status" value="1"/>
</dbReference>
<reference evidence="3" key="1">
    <citation type="journal article" date="2015" name="Proc. Natl. Acad. Sci. U.S.A.">
        <title>Networks of energetic and metabolic interactions define dynamics in microbial communities.</title>
        <authorList>
            <person name="Embree M."/>
            <person name="Liu J.K."/>
            <person name="Al-Bassam M.M."/>
            <person name="Zengler K."/>
        </authorList>
    </citation>
    <scope>NUCLEOTIDE SEQUENCE</scope>
</reference>